<evidence type="ECO:0000313" key="1">
    <source>
        <dbReference type="EMBL" id="PMD50630.1"/>
    </source>
</evidence>
<accession>A0A2J6SIR6</accession>
<proteinExistence type="predicted"/>
<keyword evidence="2" id="KW-1185">Reference proteome</keyword>
<dbReference type="Proteomes" id="UP000235371">
    <property type="component" value="Unassembled WGS sequence"/>
</dbReference>
<dbReference type="RefSeq" id="XP_024727534.1">
    <property type="nucleotide sequence ID" value="XM_024871489.1"/>
</dbReference>
<dbReference type="GeneID" id="36579571"/>
<name>A0A2J6SIR6_9HELO</name>
<protein>
    <submittedName>
        <fullName evidence="1">Uncharacterized protein</fullName>
    </submittedName>
</protein>
<dbReference type="EMBL" id="KZ613913">
    <property type="protein sequence ID" value="PMD50630.1"/>
    <property type="molecule type" value="Genomic_DNA"/>
</dbReference>
<sequence length="92" mass="10259">MHALALLFFPSVFHQWTISARTECLRSAEQGTGMSLSFLIELQVCIFGPGTLCCFCLVQYSLLRYHLNSQVKGSMITTNPPLPSNLLKIPQV</sequence>
<organism evidence="1 2">
    <name type="scientific">Hyaloscypha bicolor E</name>
    <dbReference type="NCBI Taxonomy" id="1095630"/>
    <lineage>
        <taxon>Eukaryota</taxon>
        <taxon>Fungi</taxon>
        <taxon>Dikarya</taxon>
        <taxon>Ascomycota</taxon>
        <taxon>Pezizomycotina</taxon>
        <taxon>Leotiomycetes</taxon>
        <taxon>Helotiales</taxon>
        <taxon>Hyaloscyphaceae</taxon>
        <taxon>Hyaloscypha</taxon>
        <taxon>Hyaloscypha bicolor</taxon>
    </lineage>
</organism>
<dbReference type="AlphaFoldDB" id="A0A2J6SIR6"/>
<evidence type="ECO:0000313" key="2">
    <source>
        <dbReference type="Proteomes" id="UP000235371"/>
    </source>
</evidence>
<gene>
    <name evidence="1" type="ORF">K444DRAFT_273747</name>
</gene>
<reference evidence="1 2" key="1">
    <citation type="submission" date="2016-04" db="EMBL/GenBank/DDBJ databases">
        <title>A degradative enzymes factory behind the ericoid mycorrhizal symbiosis.</title>
        <authorList>
            <consortium name="DOE Joint Genome Institute"/>
            <person name="Martino E."/>
            <person name="Morin E."/>
            <person name="Grelet G."/>
            <person name="Kuo A."/>
            <person name="Kohler A."/>
            <person name="Daghino S."/>
            <person name="Barry K."/>
            <person name="Choi C."/>
            <person name="Cichocki N."/>
            <person name="Clum A."/>
            <person name="Copeland A."/>
            <person name="Hainaut M."/>
            <person name="Haridas S."/>
            <person name="Labutti K."/>
            <person name="Lindquist E."/>
            <person name="Lipzen A."/>
            <person name="Khouja H.-R."/>
            <person name="Murat C."/>
            <person name="Ohm R."/>
            <person name="Olson A."/>
            <person name="Spatafora J."/>
            <person name="Veneault-Fourrey C."/>
            <person name="Henrissat B."/>
            <person name="Grigoriev I."/>
            <person name="Martin F."/>
            <person name="Perotto S."/>
        </authorList>
    </citation>
    <scope>NUCLEOTIDE SEQUENCE [LARGE SCALE GENOMIC DNA]</scope>
    <source>
        <strain evidence="1 2">E</strain>
    </source>
</reference>
<dbReference type="InParanoid" id="A0A2J6SIR6"/>